<dbReference type="InterPro" id="IPR017441">
    <property type="entry name" value="Protein_kinase_ATP_BS"/>
</dbReference>
<dbReference type="GO" id="GO:0010506">
    <property type="term" value="P:regulation of autophagy"/>
    <property type="evidence" value="ECO:0007669"/>
    <property type="project" value="InterPro"/>
</dbReference>
<evidence type="ECO:0000256" key="1">
    <source>
        <dbReference type="ARBA" id="ARBA00007374"/>
    </source>
</evidence>
<evidence type="ECO:0000256" key="5">
    <source>
        <dbReference type="ARBA" id="ARBA00022840"/>
    </source>
</evidence>
<comment type="caution">
    <text evidence="9">The sequence shown here is derived from an EMBL/GenBank/DDBJ whole genome shotgun (WGS) entry which is preliminary data.</text>
</comment>
<reference evidence="9" key="1">
    <citation type="submission" date="2021-05" db="EMBL/GenBank/DDBJ databases">
        <title>The genome of the haptophyte Pavlova lutheri (Diacronema luteri, Pavlovales) - a model for lipid biosynthesis in eukaryotic algae.</title>
        <authorList>
            <person name="Hulatt C.J."/>
            <person name="Posewitz M.C."/>
        </authorList>
    </citation>
    <scope>NUCLEOTIDE SEQUENCE</scope>
    <source>
        <strain evidence="9">NIVA-4/92</strain>
    </source>
</reference>
<evidence type="ECO:0000259" key="8">
    <source>
        <dbReference type="PROSITE" id="PS50011"/>
    </source>
</evidence>
<dbReference type="Pfam" id="PF03770">
    <property type="entry name" value="IPK"/>
    <property type="match status" value="1"/>
</dbReference>
<dbReference type="InterPro" id="IPR038286">
    <property type="entry name" value="IPK_sf"/>
</dbReference>
<dbReference type="OMA" id="GANEQHE"/>
<dbReference type="GO" id="GO:0005524">
    <property type="term" value="F:ATP binding"/>
    <property type="evidence" value="ECO:0007669"/>
    <property type="project" value="UniProtKB-UniRule"/>
</dbReference>
<dbReference type="OrthoDB" id="68483at2759"/>
<dbReference type="CDD" id="cd14008">
    <property type="entry name" value="STKc_LKB1_CaMKK"/>
    <property type="match status" value="1"/>
</dbReference>
<dbReference type="InterPro" id="IPR005522">
    <property type="entry name" value="IPK"/>
</dbReference>
<evidence type="ECO:0000256" key="3">
    <source>
        <dbReference type="ARBA" id="ARBA00022741"/>
    </source>
</evidence>
<feature type="compositionally biased region" description="Gly residues" evidence="7">
    <location>
        <begin position="442"/>
        <end position="451"/>
    </location>
</feature>
<dbReference type="AlphaFoldDB" id="A0A8J5XLX1"/>
<dbReference type="PROSITE" id="PS50011">
    <property type="entry name" value="PROTEIN_KINASE_DOM"/>
    <property type="match status" value="1"/>
</dbReference>
<dbReference type="InterPro" id="IPR011009">
    <property type="entry name" value="Kinase-like_dom_sf"/>
</dbReference>
<sequence length="696" mass="75951">MGNQCVGESTRGSYSANSSHVTWNTRYTSDAAESRRTTVARLTAQSTFSVKLQRDKDMQIQHVNQYTMVKQLGKGSFGDVYLATEGAEKFAVKVLKRSALRRQRQGRFGSALDSVKAEIALMKKIRHPNCVGMVEVIDDPKADEVFIVLEFVDGGASQAVGKDGTAAVLKEATIWSHMRHLVLGLEYLHMHGIVHRDIKPDNLLVSRTGGMLKIADFGTALFVDASADATQKTAGTPAYFAPEMCQVGLAGTYDGRACDMWAVGVTLFMWCFGHAPFMAPTAMLVMELIKNAPPIIELPTNGKHARATSDSLKEVMRALLTRDLAKRMTLNQLRLHGWLTQDGRAPLVEQPTTLVSVSNSDIETAITPLLQASGHAGAIERAGGTSLVKRSTREEYDFYAQIAASDIAPYAPILYGMQGANEQHERLGRSSIRPSRQSVEQGGEGGGGGAGDECRLMMQDLTAGMSSPCVMDIKMGIRTTLESDLADQTPRHDLLKKMDSISTKEARADERKVGGITKARYLAYRDSLTSTPTLGFRIDAAVVSKPGGKESTPLDFNFRQLRDEAKIRACFSAFFGGSKVLCRAVLIKLERMRTALERSSFFPRVALLRSSILITYDYDMHAELLRSASPTAEELLSFASPAALEVKMIDFAKSHAVTGRVLSHREAWTPGSDEDGYLTGIDSLIGMLEKVAASMS</sequence>
<dbReference type="SMART" id="SM00220">
    <property type="entry name" value="S_TKc"/>
    <property type="match status" value="1"/>
</dbReference>
<dbReference type="SUPFAM" id="SSF56104">
    <property type="entry name" value="SAICAR synthase-like"/>
    <property type="match status" value="1"/>
</dbReference>
<gene>
    <name evidence="9" type="ORF">KFE25_010582</name>
</gene>
<dbReference type="Gene3D" id="3.30.200.20">
    <property type="entry name" value="Phosphorylase Kinase, domain 1"/>
    <property type="match status" value="1"/>
</dbReference>
<dbReference type="SUPFAM" id="SSF56112">
    <property type="entry name" value="Protein kinase-like (PK-like)"/>
    <property type="match status" value="1"/>
</dbReference>
<dbReference type="GO" id="GO:0005737">
    <property type="term" value="C:cytoplasm"/>
    <property type="evidence" value="ECO:0007669"/>
    <property type="project" value="TreeGrafter"/>
</dbReference>
<name>A0A8J5XLX1_DIALT</name>
<feature type="domain" description="Protein kinase" evidence="8">
    <location>
        <begin position="66"/>
        <end position="339"/>
    </location>
</feature>
<dbReference type="GO" id="GO:0032958">
    <property type="term" value="P:inositol phosphate biosynthetic process"/>
    <property type="evidence" value="ECO:0007669"/>
    <property type="project" value="InterPro"/>
</dbReference>
<dbReference type="Proteomes" id="UP000751190">
    <property type="component" value="Unassembled WGS sequence"/>
</dbReference>
<protein>
    <recommendedName>
        <fullName evidence="8">Protein kinase domain-containing protein</fullName>
    </recommendedName>
</protein>
<organism evidence="9 10">
    <name type="scientific">Diacronema lutheri</name>
    <name type="common">Unicellular marine alga</name>
    <name type="synonym">Monochrysis lutheri</name>
    <dbReference type="NCBI Taxonomy" id="2081491"/>
    <lineage>
        <taxon>Eukaryota</taxon>
        <taxon>Haptista</taxon>
        <taxon>Haptophyta</taxon>
        <taxon>Pavlovophyceae</taxon>
        <taxon>Pavlovales</taxon>
        <taxon>Pavlovaceae</taxon>
        <taxon>Diacronema</taxon>
    </lineage>
</organism>
<dbReference type="PROSITE" id="PS00108">
    <property type="entry name" value="PROTEIN_KINASE_ST"/>
    <property type="match status" value="1"/>
</dbReference>
<accession>A0A8J5XLX1</accession>
<keyword evidence="4" id="KW-0418">Kinase</keyword>
<evidence type="ECO:0000256" key="2">
    <source>
        <dbReference type="ARBA" id="ARBA00022679"/>
    </source>
</evidence>
<feature type="region of interest" description="Disordered" evidence="7">
    <location>
        <begin position="422"/>
        <end position="452"/>
    </location>
</feature>
<dbReference type="InterPro" id="IPR045269">
    <property type="entry name" value="Atg1-like"/>
</dbReference>
<dbReference type="PROSITE" id="PS00107">
    <property type="entry name" value="PROTEIN_KINASE_ATP"/>
    <property type="match status" value="1"/>
</dbReference>
<dbReference type="PANTHER" id="PTHR24348">
    <property type="entry name" value="SERINE/THREONINE-PROTEIN KINASE UNC-51-RELATED"/>
    <property type="match status" value="1"/>
</dbReference>
<comment type="similarity">
    <text evidence="1">Belongs to the inositol phosphokinase (IPK) family.</text>
</comment>
<proteinExistence type="inferred from homology"/>
<keyword evidence="5 6" id="KW-0067">ATP-binding</keyword>
<evidence type="ECO:0000313" key="10">
    <source>
        <dbReference type="Proteomes" id="UP000751190"/>
    </source>
</evidence>
<keyword evidence="10" id="KW-1185">Reference proteome</keyword>
<dbReference type="Gene3D" id="1.10.510.10">
    <property type="entry name" value="Transferase(Phosphotransferase) domain 1"/>
    <property type="match status" value="1"/>
</dbReference>
<dbReference type="EMBL" id="JAGTXO010000026">
    <property type="protein sequence ID" value="KAG8461395.1"/>
    <property type="molecule type" value="Genomic_DNA"/>
</dbReference>
<keyword evidence="3 6" id="KW-0547">Nucleotide-binding</keyword>
<evidence type="ECO:0000313" key="9">
    <source>
        <dbReference type="EMBL" id="KAG8461395.1"/>
    </source>
</evidence>
<dbReference type="PANTHER" id="PTHR24348:SF72">
    <property type="entry name" value="SERINE_THREONINE PROTEIN KINASE"/>
    <property type="match status" value="1"/>
</dbReference>
<dbReference type="Pfam" id="PF00069">
    <property type="entry name" value="Pkinase"/>
    <property type="match status" value="1"/>
</dbReference>
<keyword evidence="2" id="KW-0808">Transferase</keyword>
<dbReference type="Gene3D" id="3.30.470.160">
    <property type="entry name" value="Inositol polyphosphate kinase"/>
    <property type="match status" value="1"/>
</dbReference>
<feature type="binding site" evidence="6">
    <location>
        <position position="93"/>
    </location>
    <ligand>
        <name>ATP</name>
        <dbReference type="ChEBI" id="CHEBI:30616"/>
    </ligand>
</feature>
<evidence type="ECO:0000256" key="4">
    <source>
        <dbReference type="ARBA" id="ARBA00022777"/>
    </source>
</evidence>
<evidence type="ECO:0000256" key="7">
    <source>
        <dbReference type="SAM" id="MobiDB-lite"/>
    </source>
</evidence>
<dbReference type="InterPro" id="IPR000719">
    <property type="entry name" value="Prot_kinase_dom"/>
</dbReference>
<dbReference type="InterPro" id="IPR008271">
    <property type="entry name" value="Ser/Thr_kinase_AS"/>
</dbReference>
<dbReference type="GO" id="GO:0004674">
    <property type="term" value="F:protein serine/threonine kinase activity"/>
    <property type="evidence" value="ECO:0007669"/>
    <property type="project" value="InterPro"/>
</dbReference>
<evidence type="ECO:0000256" key="6">
    <source>
        <dbReference type="PROSITE-ProRule" id="PRU10141"/>
    </source>
</evidence>